<keyword evidence="2" id="KW-0503">Monooxygenase</keyword>
<dbReference type="InterPro" id="IPR011008">
    <property type="entry name" value="Dimeric_a/b-barrel"/>
</dbReference>
<accession>A0ABP6S5Q3</accession>
<dbReference type="SUPFAM" id="SSF54909">
    <property type="entry name" value="Dimeric alpha+beta barrel"/>
    <property type="match status" value="1"/>
</dbReference>
<dbReference type="PROSITE" id="PS51725">
    <property type="entry name" value="ABM"/>
    <property type="match status" value="1"/>
</dbReference>
<organism evidence="2 3">
    <name type="scientific">Streptomyces sannanensis</name>
    <dbReference type="NCBI Taxonomy" id="285536"/>
    <lineage>
        <taxon>Bacteria</taxon>
        <taxon>Bacillati</taxon>
        <taxon>Actinomycetota</taxon>
        <taxon>Actinomycetes</taxon>
        <taxon>Kitasatosporales</taxon>
        <taxon>Streptomycetaceae</taxon>
        <taxon>Streptomyces</taxon>
    </lineage>
</organism>
<dbReference type="Pfam" id="PF03992">
    <property type="entry name" value="ABM"/>
    <property type="match status" value="1"/>
</dbReference>
<evidence type="ECO:0000313" key="3">
    <source>
        <dbReference type="Proteomes" id="UP001499990"/>
    </source>
</evidence>
<sequence>MDHGADARPPFRVLLRMEIRPGTEREFERTWLEIGTRIAAEPANLGQSLVRDVEDGGVYWVITDWTDEPAFRAFELSAAHVDNRRRLQPFRTGGEMRLTQVVHRLDPAAEAPVR</sequence>
<keyword evidence="3" id="KW-1185">Reference proteome</keyword>
<dbReference type="InterPro" id="IPR007138">
    <property type="entry name" value="ABM_dom"/>
</dbReference>
<dbReference type="Proteomes" id="UP001499990">
    <property type="component" value="Unassembled WGS sequence"/>
</dbReference>
<feature type="domain" description="ABM" evidence="1">
    <location>
        <begin position="11"/>
        <end position="102"/>
    </location>
</feature>
<evidence type="ECO:0000313" key="2">
    <source>
        <dbReference type="EMBL" id="GAA3368910.1"/>
    </source>
</evidence>
<gene>
    <name evidence="2" type="ORF">GCM10020367_09160</name>
</gene>
<keyword evidence="2" id="KW-0560">Oxidoreductase</keyword>
<name>A0ABP6S5Q3_9ACTN</name>
<reference evidence="3" key="1">
    <citation type="journal article" date="2019" name="Int. J. Syst. Evol. Microbiol.">
        <title>The Global Catalogue of Microorganisms (GCM) 10K type strain sequencing project: providing services to taxonomists for standard genome sequencing and annotation.</title>
        <authorList>
            <consortium name="The Broad Institute Genomics Platform"/>
            <consortium name="The Broad Institute Genome Sequencing Center for Infectious Disease"/>
            <person name="Wu L."/>
            <person name="Ma J."/>
        </authorList>
    </citation>
    <scope>NUCLEOTIDE SEQUENCE [LARGE SCALE GENOMIC DNA]</scope>
    <source>
        <strain evidence="3">JCM 9651</strain>
    </source>
</reference>
<proteinExistence type="predicted"/>
<protein>
    <submittedName>
        <fullName evidence="2">Antibiotic biosynthesis monooxygenase</fullName>
    </submittedName>
</protein>
<evidence type="ECO:0000259" key="1">
    <source>
        <dbReference type="PROSITE" id="PS51725"/>
    </source>
</evidence>
<dbReference type="EMBL" id="BAAAYL010000001">
    <property type="protein sequence ID" value="GAA3368910.1"/>
    <property type="molecule type" value="Genomic_DNA"/>
</dbReference>
<dbReference type="RefSeq" id="WP_345034747.1">
    <property type="nucleotide sequence ID" value="NZ_BAAAYL010000001.1"/>
</dbReference>
<dbReference type="GO" id="GO:0004497">
    <property type="term" value="F:monooxygenase activity"/>
    <property type="evidence" value="ECO:0007669"/>
    <property type="project" value="UniProtKB-KW"/>
</dbReference>
<comment type="caution">
    <text evidence="2">The sequence shown here is derived from an EMBL/GenBank/DDBJ whole genome shotgun (WGS) entry which is preliminary data.</text>
</comment>
<dbReference type="Gene3D" id="3.30.70.100">
    <property type="match status" value="1"/>
</dbReference>